<dbReference type="Gene3D" id="3.40.1190.20">
    <property type="match status" value="1"/>
</dbReference>
<keyword evidence="7" id="KW-1185">Reference proteome</keyword>
<comment type="caution">
    <text evidence="6">The sequence shown here is derived from an EMBL/GenBank/DDBJ whole genome shotgun (WGS) entry which is preliminary data.</text>
</comment>
<dbReference type="RefSeq" id="WP_378049336.1">
    <property type="nucleotide sequence ID" value="NZ_JBHMDN010000020.1"/>
</dbReference>
<evidence type="ECO:0000256" key="1">
    <source>
        <dbReference type="ARBA" id="ARBA00010688"/>
    </source>
</evidence>
<name>A0ABW2FD31_9BACL</name>
<dbReference type="PANTHER" id="PTHR43085:SF57">
    <property type="entry name" value="CARBOHYDRATE KINASE PFKB DOMAIN-CONTAINING PROTEIN"/>
    <property type="match status" value="1"/>
</dbReference>
<evidence type="ECO:0000313" key="6">
    <source>
        <dbReference type="EMBL" id="MFC7149835.1"/>
    </source>
</evidence>
<protein>
    <submittedName>
        <fullName evidence="6">Carbohydrate kinase family protein</fullName>
        <ecNumber evidence="6">2.7.1.-</ecNumber>
    </submittedName>
</protein>
<reference evidence="7" key="1">
    <citation type="journal article" date="2019" name="Int. J. Syst. Evol. Microbiol.">
        <title>The Global Catalogue of Microorganisms (GCM) 10K type strain sequencing project: providing services to taxonomists for standard genome sequencing and annotation.</title>
        <authorList>
            <consortium name="The Broad Institute Genomics Platform"/>
            <consortium name="The Broad Institute Genome Sequencing Center for Infectious Disease"/>
            <person name="Wu L."/>
            <person name="Ma J."/>
        </authorList>
    </citation>
    <scope>NUCLEOTIDE SEQUENCE [LARGE SCALE GENOMIC DNA]</scope>
    <source>
        <strain evidence="7">KCTC 12907</strain>
    </source>
</reference>
<dbReference type="EMBL" id="JBHTAI010000008">
    <property type="protein sequence ID" value="MFC7149835.1"/>
    <property type="molecule type" value="Genomic_DNA"/>
</dbReference>
<feature type="domain" description="Carbohydrate kinase PfkB" evidence="5">
    <location>
        <begin position="43"/>
        <end position="366"/>
    </location>
</feature>
<evidence type="ECO:0000259" key="5">
    <source>
        <dbReference type="Pfam" id="PF00294"/>
    </source>
</evidence>
<sequence>MSERRSSAAESEVIVAGHICLDIIPAMRGAAAPGQSVGELLVPGKLIDVGAAAFSTGGAVPNTGIALRRLGLPVTLMGKVGDDLIGSTIQSIVGSYDERLAEGMIVAPGEPSSYSVVISPPGIDRIFLHCTGANDTFSADDVSAEKLEGARLFHFGYPPLMKRMYESGGAELVRLLSLVKSQGLTVSLDLARPDPESPAGRADWRAILQGALPQVDVFLPSFEEILYMLQPRRYRELAERQGSDELLGHADGPLLSELSAELLNMGAAIVAIKLGEHGLYVRTTDSAERLAGMGPCTPTDASWRSRELYAPCFRVEVAGTTGAGDCTIAGFLTGLLKGLTAEETLLAAVGTGAHNVERADAVSGIPDWASLRSRIAAGWAQREPGPSLPGWSRDPASGVWSAEADR</sequence>
<evidence type="ECO:0000256" key="4">
    <source>
        <dbReference type="SAM" id="MobiDB-lite"/>
    </source>
</evidence>
<accession>A0ABW2FD31</accession>
<feature type="region of interest" description="Disordered" evidence="4">
    <location>
        <begin position="381"/>
        <end position="406"/>
    </location>
</feature>
<keyword evidence="2 6" id="KW-0808">Transferase</keyword>
<evidence type="ECO:0000256" key="2">
    <source>
        <dbReference type="ARBA" id="ARBA00022679"/>
    </source>
</evidence>
<dbReference type="GO" id="GO:0016301">
    <property type="term" value="F:kinase activity"/>
    <property type="evidence" value="ECO:0007669"/>
    <property type="project" value="UniProtKB-KW"/>
</dbReference>
<organism evidence="6 7">
    <name type="scientific">Cohnella cellulosilytica</name>
    <dbReference type="NCBI Taxonomy" id="986710"/>
    <lineage>
        <taxon>Bacteria</taxon>
        <taxon>Bacillati</taxon>
        <taxon>Bacillota</taxon>
        <taxon>Bacilli</taxon>
        <taxon>Bacillales</taxon>
        <taxon>Paenibacillaceae</taxon>
        <taxon>Cohnella</taxon>
    </lineage>
</organism>
<dbReference type="PANTHER" id="PTHR43085">
    <property type="entry name" value="HEXOKINASE FAMILY MEMBER"/>
    <property type="match status" value="1"/>
</dbReference>
<dbReference type="InterPro" id="IPR029056">
    <property type="entry name" value="Ribokinase-like"/>
</dbReference>
<comment type="similarity">
    <text evidence="1">Belongs to the carbohydrate kinase PfkB family.</text>
</comment>
<gene>
    <name evidence="6" type="ORF">ACFQMJ_15020</name>
</gene>
<dbReference type="SUPFAM" id="SSF53613">
    <property type="entry name" value="Ribokinase-like"/>
    <property type="match status" value="1"/>
</dbReference>
<dbReference type="Pfam" id="PF00294">
    <property type="entry name" value="PfkB"/>
    <property type="match status" value="1"/>
</dbReference>
<keyword evidence="3 6" id="KW-0418">Kinase</keyword>
<dbReference type="Proteomes" id="UP001596378">
    <property type="component" value="Unassembled WGS sequence"/>
</dbReference>
<dbReference type="EC" id="2.7.1.-" evidence="6"/>
<dbReference type="InterPro" id="IPR011611">
    <property type="entry name" value="PfkB_dom"/>
</dbReference>
<evidence type="ECO:0000256" key="3">
    <source>
        <dbReference type="ARBA" id="ARBA00022777"/>
    </source>
</evidence>
<proteinExistence type="inferred from homology"/>
<dbReference type="InterPro" id="IPR050306">
    <property type="entry name" value="PfkB_Carbo_kinase"/>
</dbReference>
<evidence type="ECO:0000313" key="7">
    <source>
        <dbReference type="Proteomes" id="UP001596378"/>
    </source>
</evidence>